<keyword evidence="3 8" id="KW-0732">Signal</keyword>
<evidence type="ECO:0000256" key="8">
    <source>
        <dbReference type="SAM" id="SignalP"/>
    </source>
</evidence>
<reference evidence="10" key="1">
    <citation type="submission" date="2020-03" db="EMBL/GenBank/DDBJ databases">
        <title>Studies in the Genomics of Life Span.</title>
        <authorList>
            <person name="Glass D."/>
        </authorList>
    </citation>
    <scope>NUCLEOTIDE SEQUENCE</scope>
    <source>
        <strain evidence="10">SUZIE</strain>
        <tissue evidence="10">Muscle</tissue>
    </source>
</reference>
<dbReference type="PANTHER" id="PTHR11371:SF32">
    <property type="entry name" value="DEOXYRIBONUCLEASE GAMMA"/>
    <property type="match status" value="1"/>
</dbReference>
<dbReference type="PROSITE" id="PS00919">
    <property type="entry name" value="DNASE_I_1"/>
    <property type="match status" value="1"/>
</dbReference>
<evidence type="ECO:0000259" key="9">
    <source>
        <dbReference type="Pfam" id="PF03372"/>
    </source>
</evidence>
<dbReference type="CDD" id="cd10282">
    <property type="entry name" value="DNase1"/>
    <property type="match status" value="1"/>
</dbReference>
<evidence type="ECO:0000256" key="2">
    <source>
        <dbReference type="ARBA" id="ARBA00022722"/>
    </source>
</evidence>
<feature type="compositionally biased region" description="Gly residues" evidence="7">
    <location>
        <begin position="376"/>
        <end position="385"/>
    </location>
</feature>
<evidence type="ECO:0000256" key="5">
    <source>
        <dbReference type="ARBA" id="ARBA00022801"/>
    </source>
</evidence>
<comment type="caution">
    <text evidence="10">The sequence shown here is derived from an EMBL/GenBank/DDBJ whole genome shotgun (WGS) entry which is preliminary data.</text>
</comment>
<evidence type="ECO:0000256" key="1">
    <source>
        <dbReference type="ARBA" id="ARBA00007359"/>
    </source>
</evidence>
<evidence type="ECO:0000256" key="7">
    <source>
        <dbReference type="SAM" id="MobiDB-lite"/>
    </source>
</evidence>
<name>A0AA41NG20_SCICA</name>
<dbReference type="GO" id="GO:0005634">
    <property type="term" value="C:nucleus"/>
    <property type="evidence" value="ECO:0007669"/>
    <property type="project" value="TreeGrafter"/>
</dbReference>
<dbReference type="Gene3D" id="3.60.10.10">
    <property type="entry name" value="Endonuclease/exonuclease/phosphatase"/>
    <property type="match status" value="1"/>
</dbReference>
<accession>A0AA41NG20</accession>
<dbReference type="GO" id="GO:0010623">
    <property type="term" value="P:programmed cell death involved in cell development"/>
    <property type="evidence" value="ECO:0007669"/>
    <property type="project" value="TreeGrafter"/>
</dbReference>
<evidence type="ECO:0000256" key="6">
    <source>
        <dbReference type="ARBA" id="ARBA00023157"/>
    </source>
</evidence>
<feature type="compositionally biased region" description="Polar residues" evidence="7">
    <location>
        <begin position="272"/>
        <end position="282"/>
    </location>
</feature>
<dbReference type="InterPro" id="IPR018057">
    <property type="entry name" value="Deoxyribonuclease-1_AS"/>
</dbReference>
<feature type="domain" description="Endonuclease/exonuclease/phosphatase" evidence="9">
    <location>
        <begin position="24"/>
        <end position="237"/>
    </location>
</feature>
<evidence type="ECO:0000256" key="4">
    <source>
        <dbReference type="ARBA" id="ARBA00022759"/>
    </source>
</evidence>
<gene>
    <name evidence="10" type="ORF">SUZIE_201845</name>
</gene>
<dbReference type="InterPro" id="IPR016202">
    <property type="entry name" value="DNase_I"/>
</dbReference>
<dbReference type="Pfam" id="PF03372">
    <property type="entry name" value="Exo_endo_phos"/>
    <property type="match status" value="1"/>
</dbReference>
<dbReference type="InterPro" id="IPR005135">
    <property type="entry name" value="Endo/exonuclease/phosphatase"/>
</dbReference>
<keyword evidence="4" id="KW-0255">Endonuclease</keyword>
<feature type="region of interest" description="Disordered" evidence="7">
    <location>
        <begin position="264"/>
        <end position="305"/>
    </location>
</feature>
<dbReference type="GO" id="GO:0003677">
    <property type="term" value="F:DNA binding"/>
    <property type="evidence" value="ECO:0007669"/>
    <property type="project" value="TreeGrafter"/>
</dbReference>
<keyword evidence="2" id="KW-0540">Nuclease</keyword>
<dbReference type="SUPFAM" id="SSF56219">
    <property type="entry name" value="DNase I-like"/>
    <property type="match status" value="1"/>
</dbReference>
<keyword evidence="11" id="KW-1185">Reference proteome</keyword>
<dbReference type="InterPro" id="IPR036691">
    <property type="entry name" value="Endo/exonu/phosph_ase_sf"/>
</dbReference>
<dbReference type="AlphaFoldDB" id="A0AA41NG20"/>
<proteinExistence type="inferred from homology"/>
<sequence length="413" mass="46624">MSLSLSSLLLLLLTFHSALALRLCSFNVRSFGESKKENQNAMDVIVKVIKRCDIILLMEIKDSNNMICPMLMQKLNGNSRRGITYSYVISSRLGRNTYKEQYAFFYKEKLVSVKENYLYHDYQDGDTDVFSREPFVVWFQSPHTAVKDFVIVPLHTTPETSVKEIDELADVYKDNFIFMGDFNAGCSYVPKKAWKNIRLRTDPSFVWLIGDQEDTTVKKSTNCAYDRIVLRGQEIVNSVVPKSNSVFDFQKAYELSEEEDSGFKRGDIERLGTNSKQPVNTDNWEHCRGGRSAQRLDSEQAPRLRATAQRRSYAASCLDSERPLLNAGACPEEEDEERGRSLELGVTVPELQAAAQRRKQVVSYLDSKQPLLNTGGLPGGGGGTGQVTWTRSDCPGLRAVGGRRRRTESCLDS</sequence>
<dbReference type="SMART" id="SM00476">
    <property type="entry name" value="DNaseIc"/>
    <property type="match status" value="1"/>
</dbReference>
<dbReference type="GO" id="GO:0006309">
    <property type="term" value="P:apoptotic DNA fragmentation"/>
    <property type="evidence" value="ECO:0007669"/>
    <property type="project" value="TreeGrafter"/>
</dbReference>
<dbReference type="GO" id="GO:0004530">
    <property type="term" value="F:deoxyribonuclease I activity"/>
    <property type="evidence" value="ECO:0007669"/>
    <property type="project" value="TreeGrafter"/>
</dbReference>
<keyword evidence="5" id="KW-0378">Hydrolase</keyword>
<evidence type="ECO:0000256" key="3">
    <source>
        <dbReference type="ARBA" id="ARBA00022729"/>
    </source>
</evidence>
<keyword evidence="6" id="KW-1015">Disulfide bond</keyword>
<comment type="similarity">
    <text evidence="1">Belongs to the DNase I family.</text>
</comment>
<protein>
    <submittedName>
        <fullName evidence="10">Deoxyribonuclease gamma</fullName>
    </submittedName>
</protein>
<organism evidence="10 11">
    <name type="scientific">Sciurus carolinensis</name>
    <name type="common">Eastern gray squirrel</name>
    <dbReference type="NCBI Taxonomy" id="30640"/>
    <lineage>
        <taxon>Eukaryota</taxon>
        <taxon>Metazoa</taxon>
        <taxon>Chordata</taxon>
        <taxon>Craniata</taxon>
        <taxon>Vertebrata</taxon>
        <taxon>Euteleostomi</taxon>
        <taxon>Mammalia</taxon>
        <taxon>Eutheria</taxon>
        <taxon>Euarchontoglires</taxon>
        <taxon>Glires</taxon>
        <taxon>Rodentia</taxon>
        <taxon>Sciuromorpha</taxon>
        <taxon>Sciuridae</taxon>
        <taxon>Sciurinae</taxon>
        <taxon>Sciurini</taxon>
        <taxon>Sciurus</taxon>
    </lineage>
</organism>
<dbReference type="InterPro" id="IPR033125">
    <property type="entry name" value="DNASE_I_2"/>
</dbReference>
<feature type="region of interest" description="Disordered" evidence="7">
    <location>
        <begin position="373"/>
        <end position="393"/>
    </location>
</feature>
<dbReference type="PANTHER" id="PTHR11371">
    <property type="entry name" value="DEOXYRIBONUCLEASE"/>
    <property type="match status" value="1"/>
</dbReference>
<dbReference type="EMBL" id="JAATJV010429800">
    <property type="protein sequence ID" value="MBZ3889242.1"/>
    <property type="molecule type" value="Genomic_DNA"/>
</dbReference>
<dbReference type="Proteomes" id="UP001166674">
    <property type="component" value="Unassembled WGS sequence"/>
</dbReference>
<dbReference type="FunFam" id="3.60.10.10:FF:000007">
    <property type="entry name" value="Deoxyribonuclease"/>
    <property type="match status" value="1"/>
</dbReference>
<dbReference type="PROSITE" id="PS00918">
    <property type="entry name" value="DNASE_I_2"/>
    <property type="match status" value="1"/>
</dbReference>
<dbReference type="PRINTS" id="PR00130">
    <property type="entry name" value="DNASEI"/>
</dbReference>
<feature type="signal peptide" evidence="8">
    <location>
        <begin position="1"/>
        <end position="20"/>
    </location>
</feature>
<evidence type="ECO:0000313" key="11">
    <source>
        <dbReference type="Proteomes" id="UP001166674"/>
    </source>
</evidence>
<feature type="compositionally biased region" description="Basic and acidic residues" evidence="7">
    <location>
        <begin position="283"/>
        <end position="302"/>
    </location>
</feature>
<feature type="chain" id="PRO_5041339280" evidence="8">
    <location>
        <begin position="21"/>
        <end position="413"/>
    </location>
</feature>
<evidence type="ECO:0000313" key="10">
    <source>
        <dbReference type="EMBL" id="MBZ3889242.1"/>
    </source>
</evidence>